<feature type="domain" description="Polysaccharide chain length determinant N-terminal" evidence="20">
    <location>
        <begin position="28"/>
        <end position="117"/>
    </location>
</feature>
<keyword evidence="10" id="KW-0547">Nucleotide-binding</keyword>
<evidence type="ECO:0000256" key="9">
    <source>
        <dbReference type="ARBA" id="ARBA00022692"/>
    </source>
</evidence>
<dbReference type="Proteomes" id="UP000646053">
    <property type="component" value="Unassembled WGS sequence"/>
</dbReference>
<dbReference type="SUPFAM" id="SSF52540">
    <property type="entry name" value="P-loop containing nucleoside triphosphate hydrolases"/>
    <property type="match status" value="1"/>
</dbReference>
<dbReference type="InterPro" id="IPR005702">
    <property type="entry name" value="Wzc-like_C"/>
</dbReference>
<keyword evidence="8 22" id="KW-0808">Transferase</keyword>
<dbReference type="RefSeq" id="WP_162422137.1">
    <property type="nucleotide sequence ID" value="NZ_WVIE01000004.1"/>
</dbReference>
<evidence type="ECO:0000256" key="19">
    <source>
        <dbReference type="SAM" id="Phobius"/>
    </source>
</evidence>
<feature type="region of interest" description="Disordered" evidence="18">
    <location>
        <begin position="1"/>
        <end position="21"/>
    </location>
</feature>
<evidence type="ECO:0000256" key="8">
    <source>
        <dbReference type="ARBA" id="ARBA00022679"/>
    </source>
</evidence>
<dbReference type="InterPro" id="IPR025669">
    <property type="entry name" value="AAA_dom"/>
</dbReference>
<evidence type="ECO:0000256" key="12">
    <source>
        <dbReference type="ARBA" id="ARBA00022840"/>
    </source>
</evidence>
<keyword evidence="7" id="KW-0997">Cell inner membrane</keyword>
<feature type="compositionally biased region" description="Polar residues" evidence="18">
    <location>
        <begin position="1"/>
        <end position="15"/>
    </location>
</feature>
<dbReference type="InterPro" id="IPR003856">
    <property type="entry name" value="LPS_length_determ_N"/>
</dbReference>
<dbReference type="AlphaFoldDB" id="A0A8J8CKG6"/>
<evidence type="ECO:0000256" key="1">
    <source>
        <dbReference type="ARBA" id="ARBA00004429"/>
    </source>
</evidence>
<evidence type="ECO:0000256" key="18">
    <source>
        <dbReference type="SAM" id="MobiDB-lite"/>
    </source>
</evidence>
<comment type="similarity">
    <text evidence="4">Belongs to the etk/wzc family.</text>
</comment>
<dbReference type="GO" id="GO:0005524">
    <property type="term" value="F:ATP binding"/>
    <property type="evidence" value="ECO:0007669"/>
    <property type="project" value="UniProtKB-KW"/>
</dbReference>
<keyword evidence="9 19" id="KW-0812">Transmembrane</keyword>
<evidence type="ECO:0000256" key="10">
    <source>
        <dbReference type="ARBA" id="ARBA00022741"/>
    </source>
</evidence>
<dbReference type="Gene3D" id="3.40.50.300">
    <property type="entry name" value="P-loop containing nucleotide triphosphate hydrolases"/>
    <property type="match status" value="1"/>
</dbReference>
<keyword evidence="15" id="KW-0829">Tyrosine-protein kinase</keyword>
<comment type="caution">
    <text evidence="22">The sequence shown here is derived from an EMBL/GenBank/DDBJ whole genome shotgun (WGS) entry which is preliminary data.</text>
</comment>
<comment type="similarity">
    <text evidence="2">Belongs to the CpsC/CapA family.</text>
</comment>
<name>A0A8J8CKG6_9CYAN</name>
<evidence type="ECO:0000313" key="23">
    <source>
        <dbReference type="Proteomes" id="UP000646053"/>
    </source>
</evidence>
<dbReference type="Pfam" id="PF02706">
    <property type="entry name" value="Wzz"/>
    <property type="match status" value="1"/>
</dbReference>
<dbReference type="InterPro" id="IPR050445">
    <property type="entry name" value="Bact_polysacc_biosynth/exp"/>
</dbReference>
<keyword evidence="14 19" id="KW-0472">Membrane</keyword>
<keyword evidence="17" id="KW-0175">Coiled coil</keyword>
<evidence type="ECO:0000256" key="5">
    <source>
        <dbReference type="ARBA" id="ARBA00011903"/>
    </source>
</evidence>
<keyword evidence="6" id="KW-1003">Cell membrane</keyword>
<evidence type="ECO:0000256" key="17">
    <source>
        <dbReference type="SAM" id="Coils"/>
    </source>
</evidence>
<evidence type="ECO:0000256" key="7">
    <source>
        <dbReference type="ARBA" id="ARBA00022519"/>
    </source>
</evidence>
<comment type="similarity">
    <text evidence="3">Belongs to the CpsD/CapB family.</text>
</comment>
<evidence type="ECO:0000256" key="2">
    <source>
        <dbReference type="ARBA" id="ARBA00006683"/>
    </source>
</evidence>
<dbReference type="InterPro" id="IPR027417">
    <property type="entry name" value="P-loop_NTPase"/>
</dbReference>
<dbReference type="PANTHER" id="PTHR32309">
    <property type="entry name" value="TYROSINE-PROTEIN KINASE"/>
    <property type="match status" value="1"/>
</dbReference>
<keyword evidence="23" id="KW-1185">Reference proteome</keyword>
<sequence length="741" mass="81483">MAQSNLTLYNGNNSPLPQPAETEPGYGHLLGVLVRRRNWVLGTLIATLAATAAVTLVMRPTYRSTMQLMVDSNYRTRKATPESPSFSYADPNVEIDNATQLNVMRSAQLLQRAIDDLKPRYPDLTVEKLRKKLAVSTIQEQKGNEKVNTSIFQVTYTESDRTKTRDVLSALEKVYEQYNVEQQKQRLTRGLSFINAQIPQAEARVAQAEAALERFRASQDLIDPEIQSQSLIESLSTLQKDQLTNRATLAAAQAQYGALQGQLGRDPRQASIAARLSQSSRYQALLDEIQKTEVALVQQRLRFTEKTPFVQTLLEQRQQQSLLLRQEAQRILGADAGALASAGGNLVSIGQMGENDLKFASGLVEAQVNFLAAQARDRTLAANEAQLQGDLKRFPTLLAEYNRLQPNVKINRETLEQLLTARQELGLEIARGAFDWQTLEQPRLGRKVGPSWLRNLLAGGALGLMLGSAAALMRESSDDSVRTSEDLTKQLPVPLLGMVPELPLPEMGVSSRSLPFQRSDVLDPSMMQVLHWAPFRESLDLIYKNLQLMTDGAPIKSLVVTSALAGEGKSTVALGLAISAARLHQRVLLIDADLRRPGLHKQLDLPNEQGLSTLLISDRFLGTNAVQNANTYSDLPISVLTAGPTPTDSVKLLSSKRMRDLMSMFEQSYDLVIVDAPPTLGIVDAILAASFCDGALLVGRMGRVTRHEIAEAAHTLNRLNLLGIVANGASNTGSYYYDRIA</sequence>
<proteinExistence type="inferred from homology"/>
<evidence type="ECO:0000256" key="15">
    <source>
        <dbReference type="ARBA" id="ARBA00023137"/>
    </source>
</evidence>
<comment type="catalytic activity">
    <reaction evidence="16">
        <text>L-tyrosyl-[protein] + ATP = O-phospho-L-tyrosyl-[protein] + ADP + H(+)</text>
        <dbReference type="Rhea" id="RHEA:10596"/>
        <dbReference type="Rhea" id="RHEA-COMP:10136"/>
        <dbReference type="Rhea" id="RHEA-COMP:20101"/>
        <dbReference type="ChEBI" id="CHEBI:15378"/>
        <dbReference type="ChEBI" id="CHEBI:30616"/>
        <dbReference type="ChEBI" id="CHEBI:46858"/>
        <dbReference type="ChEBI" id="CHEBI:61978"/>
        <dbReference type="ChEBI" id="CHEBI:456216"/>
        <dbReference type="EC" id="2.7.10.2"/>
    </reaction>
</comment>
<protein>
    <recommendedName>
        <fullName evidence="5">non-specific protein-tyrosine kinase</fullName>
        <ecNumber evidence="5">2.7.10.2</ecNumber>
    </recommendedName>
</protein>
<keyword evidence="13 19" id="KW-1133">Transmembrane helix</keyword>
<dbReference type="GO" id="GO:0005886">
    <property type="term" value="C:plasma membrane"/>
    <property type="evidence" value="ECO:0007669"/>
    <property type="project" value="UniProtKB-SubCell"/>
</dbReference>
<feature type="coiled-coil region" evidence="17">
    <location>
        <begin position="191"/>
        <end position="218"/>
    </location>
</feature>
<comment type="subcellular location">
    <subcellularLocation>
        <location evidence="1">Cell inner membrane</location>
        <topology evidence="1">Multi-pass membrane protein</topology>
    </subcellularLocation>
</comment>
<dbReference type="Pfam" id="PF13614">
    <property type="entry name" value="AAA_31"/>
    <property type="match status" value="1"/>
</dbReference>
<reference evidence="22" key="1">
    <citation type="submission" date="2019-12" db="EMBL/GenBank/DDBJ databases">
        <title>High-Quality draft genome sequences of three cyanobacteria isolated from the limestone walls of the Old Cathedral of Coimbra.</title>
        <authorList>
            <person name="Tiago I."/>
            <person name="Soares F."/>
            <person name="Portugal A."/>
        </authorList>
    </citation>
    <scope>NUCLEOTIDE SEQUENCE</scope>
    <source>
        <strain evidence="22">A</strain>
    </source>
</reference>
<feature type="transmembrane region" description="Helical" evidence="19">
    <location>
        <begin position="39"/>
        <end position="58"/>
    </location>
</feature>
<keyword evidence="12" id="KW-0067">ATP-binding</keyword>
<evidence type="ECO:0000259" key="21">
    <source>
        <dbReference type="Pfam" id="PF13614"/>
    </source>
</evidence>
<evidence type="ECO:0000256" key="11">
    <source>
        <dbReference type="ARBA" id="ARBA00022777"/>
    </source>
</evidence>
<evidence type="ECO:0000313" key="22">
    <source>
        <dbReference type="EMBL" id="NDJ16625.1"/>
    </source>
</evidence>
<dbReference type="EC" id="2.7.10.2" evidence="5"/>
<dbReference type="GO" id="GO:0004715">
    <property type="term" value="F:non-membrane spanning protein tyrosine kinase activity"/>
    <property type="evidence" value="ECO:0007669"/>
    <property type="project" value="UniProtKB-EC"/>
</dbReference>
<dbReference type="EMBL" id="WVIE01000004">
    <property type="protein sequence ID" value="NDJ16625.1"/>
    <property type="molecule type" value="Genomic_DNA"/>
</dbReference>
<accession>A0A8J8CKG6</accession>
<evidence type="ECO:0000256" key="13">
    <source>
        <dbReference type="ARBA" id="ARBA00022989"/>
    </source>
</evidence>
<dbReference type="NCBIfam" id="TIGR01007">
    <property type="entry name" value="eps_fam"/>
    <property type="match status" value="1"/>
</dbReference>
<dbReference type="CDD" id="cd05387">
    <property type="entry name" value="BY-kinase"/>
    <property type="match status" value="1"/>
</dbReference>
<feature type="domain" description="AAA" evidence="21">
    <location>
        <begin position="564"/>
        <end position="685"/>
    </location>
</feature>
<evidence type="ECO:0000259" key="20">
    <source>
        <dbReference type="Pfam" id="PF02706"/>
    </source>
</evidence>
<evidence type="ECO:0000256" key="14">
    <source>
        <dbReference type="ARBA" id="ARBA00023136"/>
    </source>
</evidence>
<evidence type="ECO:0000256" key="16">
    <source>
        <dbReference type="ARBA" id="ARBA00051245"/>
    </source>
</evidence>
<gene>
    <name evidence="22" type="ORF">GS601_04850</name>
</gene>
<evidence type="ECO:0000256" key="4">
    <source>
        <dbReference type="ARBA" id="ARBA00008883"/>
    </source>
</evidence>
<evidence type="ECO:0000256" key="6">
    <source>
        <dbReference type="ARBA" id="ARBA00022475"/>
    </source>
</evidence>
<organism evidence="22 23">
    <name type="scientific">Myxacorys almedinensis A</name>
    <dbReference type="NCBI Taxonomy" id="2690445"/>
    <lineage>
        <taxon>Bacteria</taxon>
        <taxon>Bacillati</taxon>
        <taxon>Cyanobacteriota</taxon>
        <taxon>Cyanophyceae</taxon>
        <taxon>Leptolyngbyales</taxon>
        <taxon>Leptolyngbyaceae</taxon>
        <taxon>Myxacorys</taxon>
        <taxon>Myxacorys almedinensis</taxon>
    </lineage>
</organism>
<dbReference type="PANTHER" id="PTHR32309:SF13">
    <property type="entry name" value="FERRIC ENTEROBACTIN TRANSPORT PROTEIN FEPE"/>
    <property type="match status" value="1"/>
</dbReference>
<evidence type="ECO:0000256" key="3">
    <source>
        <dbReference type="ARBA" id="ARBA00007316"/>
    </source>
</evidence>
<keyword evidence="11" id="KW-0418">Kinase</keyword>